<reference evidence="2 3" key="1">
    <citation type="submission" date="2014-08" db="EMBL/GenBank/DDBJ databases">
        <title>Complete genome sequence of Corynebacterium sphenisci CECT 5990(T) (=DSM 44792(T)), isolated from healthy wild penguins.</title>
        <authorList>
            <person name="Ruckert C."/>
            <person name="Albersmeier A."/>
            <person name="Winkler A."/>
            <person name="Kalinowski J."/>
        </authorList>
    </citation>
    <scope>NUCLEOTIDE SEQUENCE [LARGE SCALE GENOMIC DNA]</scope>
    <source>
        <strain evidence="2 3">DSM 44792</strain>
    </source>
</reference>
<protein>
    <recommendedName>
        <fullName evidence="1">GP-PDE domain-containing protein</fullName>
    </recommendedName>
</protein>
<dbReference type="PANTHER" id="PTHR46211:SF13">
    <property type="entry name" value="GLYCEROPHOSPHODIESTER PHOSPHODIESTERASE 1-RELATED"/>
    <property type="match status" value="1"/>
</dbReference>
<dbReference type="STRING" id="1437874.CSPHI_11800"/>
<dbReference type="OrthoDB" id="9758957at2"/>
<dbReference type="AlphaFoldDB" id="A0A1L7D0H4"/>
<proteinExistence type="predicted"/>
<organism evidence="2 3">
    <name type="scientific">Corynebacterium sphenisci DSM 44792</name>
    <dbReference type="NCBI Taxonomy" id="1437874"/>
    <lineage>
        <taxon>Bacteria</taxon>
        <taxon>Bacillati</taxon>
        <taxon>Actinomycetota</taxon>
        <taxon>Actinomycetes</taxon>
        <taxon>Mycobacteriales</taxon>
        <taxon>Corynebacteriaceae</taxon>
        <taxon>Corynebacterium</taxon>
    </lineage>
</organism>
<gene>
    <name evidence="2" type="ORF">CSPHI_11800</name>
</gene>
<dbReference type="GO" id="GO:0008081">
    <property type="term" value="F:phosphoric diester hydrolase activity"/>
    <property type="evidence" value="ECO:0007669"/>
    <property type="project" value="InterPro"/>
</dbReference>
<dbReference type="KEGG" id="csph:CSPHI_11800"/>
<sequence>MEIIAHRGASGEFPEHTLLAYAMAVEQGADGVECDVRLTADGHLVCIHDRTVDRTTDGTGAVRRLTLDRLRRFDAGAPGHPQPVLEFEELLDFALDHPRLGLFVETKPDPGRGTALERALADRLRARGLARDPRLRLMSFAPASVAALGRLLPGLDRIQLVDRPAGTRSGLRRALARPTHLGVNLRGARRDPVRTRRVPDLRYSWLARGDADVEFAAAAGVRWLATDFPDRARAVLRRGAPGTRGRSSR</sequence>
<keyword evidence="3" id="KW-1185">Reference proteome</keyword>
<evidence type="ECO:0000313" key="3">
    <source>
        <dbReference type="Proteomes" id="UP000185469"/>
    </source>
</evidence>
<dbReference type="EMBL" id="CP009248">
    <property type="protein sequence ID" value="APT91532.1"/>
    <property type="molecule type" value="Genomic_DNA"/>
</dbReference>
<dbReference type="PANTHER" id="PTHR46211">
    <property type="entry name" value="GLYCEROPHOSPHORYL DIESTER PHOSPHODIESTERASE"/>
    <property type="match status" value="1"/>
</dbReference>
<dbReference type="InterPro" id="IPR017946">
    <property type="entry name" value="PLC-like_Pdiesterase_TIM-brl"/>
</dbReference>
<evidence type="ECO:0000259" key="1">
    <source>
        <dbReference type="PROSITE" id="PS51704"/>
    </source>
</evidence>
<dbReference type="RefSeq" id="WP_075693435.1">
    <property type="nucleotide sequence ID" value="NZ_CP009248.1"/>
</dbReference>
<accession>A0A1L7D0H4</accession>
<dbReference type="InterPro" id="IPR030395">
    <property type="entry name" value="GP_PDE_dom"/>
</dbReference>
<dbReference type="GO" id="GO:0006629">
    <property type="term" value="P:lipid metabolic process"/>
    <property type="evidence" value="ECO:0007669"/>
    <property type="project" value="InterPro"/>
</dbReference>
<dbReference type="PROSITE" id="PS51704">
    <property type="entry name" value="GP_PDE"/>
    <property type="match status" value="1"/>
</dbReference>
<dbReference type="Pfam" id="PF03009">
    <property type="entry name" value="GDPD"/>
    <property type="match status" value="1"/>
</dbReference>
<feature type="domain" description="GP-PDE" evidence="1">
    <location>
        <begin position="1"/>
        <end position="236"/>
    </location>
</feature>
<dbReference type="Gene3D" id="3.20.20.190">
    <property type="entry name" value="Phosphatidylinositol (PI) phosphodiesterase"/>
    <property type="match status" value="1"/>
</dbReference>
<name>A0A1L7D0H4_9CORY</name>
<evidence type="ECO:0000313" key="2">
    <source>
        <dbReference type="EMBL" id="APT91532.1"/>
    </source>
</evidence>
<dbReference type="SUPFAM" id="SSF51695">
    <property type="entry name" value="PLC-like phosphodiesterases"/>
    <property type="match status" value="1"/>
</dbReference>
<dbReference type="Proteomes" id="UP000185469">
    <property type="component" value="Chromosome"/>
</dbReference>